<keyword evidence="2" id="KW-0808">Transferase</keyword>
<dbReference type="EMBL" id="WOTW01000020">
    <property type="protein sequence ID" value="MUP38148.1"/>
    <property type="molecule type" value="Genomic_DNA"/>
</dbReference>
<dbReference type="Proteomes" id="UP000462449">
    <property type="component" value="Unassembled WGS sequence"/>
</dbReference>
<reference evidence="3 4" key="1">
    <citation type="submission" date="2019-11" db="EMBL/GenBank/DDBJ databases">
        <title>Draft genome sequence of Labilibaculum sp. strain SYP isolated from Black Sea.</title>
        <authorList>
            <person name="Yadav S."/>
            <person name="Villanueva L."/>
        </authorList>
    </citation>
    <scope>NUCLEOTIDE SEQUENCE [LARGE SCALE GENOMIC DNA]</scope>
    <source>
        <strain evidence="3 4">44</strain>
    </source>
</reference>
<proteinExistence type="predicted"/>
<accession>A0A7M4D669</accession>
<sequence>MGTVHPFGVNSALYLLQRSYAKITQRKEYQEQKMGFDFIVSSLHIRRKNMQMNKYLYSFNCDSTERELCTLESRYIFNKEEKNKLLFSDVKVDPSSSAFIKNRLDIISCSEDYPTLLNEIKKENIRVEGFKIEYLVVDGDTTEYTDRLNKLRDIGYRIEGVHDYYNPTITYALCCYECVWYFGVMIKNNIAWHKHKQKPCSFSNSIGVNIAKALVNIAAKANKEKKILDACCGVGTIMLEACFAGNNIEGCDINEKTCKNARKNLSHFNYTANVYHSDIKDISNRYEAAIIDLPYNLFTNATDADILHIIESTAEITDRLVIVSTSDITDLISNTGFQISDYCSVSKSRKGNFARKIWVCEKN</sequence>
<dbReference type="OrthoDB" id="9791556at2"/>
<evidence type="ECO:0000313" key="5">
    <source>
        <dbReference type="Proteomes" id="UP000462449"/>
    </source>
</evidence>
<reference evidence="2 5" key="2">
    <citation type="submission" date="2019-12" db="EMBL/GenBank/DDBJ databases">
        <title>Draft genome sequence of Labilibaculum sp. strain 44 isolated from deep waters of Black Sea.</title>
        <authorList>
            <person name="Yadav S."/>
            <person name="Villanueva L."/>
        </authorList>
    </citation>
    <scope>NUCLEOTIDE SEQUENCE [LARGE SCALE GENOMIC DNA]</scope>
    <source>
        <strain evidence="2 5">44</strain>
    </source>
</reference>
<keyword evidence="2" id="KW-0489">Methyltransferase</keyword>
<dbReference type="PANTHER" id="PTHR14911">
    <property type="entry name" value="THUMP DOMAIN-CONTAINING"/>
    <property type="match status" value="1"/>
</dbReference>
<comment type="caution">
    <text evidence="2">The sequence shown here is derived from an EMBL/GenBank/DDBJ whole genome shotgun (WGS) entry which is preliminary data.</text>
</comment>
<dbReference type="Proteomes" id="UP000285951">
    <property type="component" value="Unassembled WGS sequence"/>
</dbReference>
<evidence type="ECO:0000313" key="4">
    <source>
        <dbReference type="Proteomes" id="UP000285951"/>
    </source>
</evidence>
<dbReference type="PANTHER" id="PTHR14911:SF13">
    <property type="entry name" value="TRNA (GUANINE(6)-N2)-METHYLTRANSFERASE THUMP3"/>
    <property type="match status" value="1"/>
</dbReference>
<dbReference type="Pfam" id="PF01170">
    <property type="entry name" value="UPF0020"/>
    <property type="match status" value="1"/>
</dbReference>
<evidence type="ECO:0000313" key="3">
    <source>
        <dbReference type="EMBL" id="MVB07353.1"/>
    </source>
</evidence>
<organism evidence="2 5">
    <name type="scientific">Labilibaculum euxinus</name>
    <dbReference type="NCBI Taxonomy" id="2686357"/>
    <lineage>
        <taxon>Bacteria</taxon>
        <taxon>Pseudomonadati</taxon>
        <taxon>Bacteroidota</taxon>
        <taxon>Bacteroidia</taxon>
        <taxon>Marinilabiliales</taxon>
        <taxon>Marinifilaceae</taxon>
        <taxon>Labilibaculum</taxon>
    </lineage>
</organism>
<dbReference type="Gene3D" id="3.40.50.150">
    <property type="entry name" value="Vaccinia Virus protein VP39"/>
    <property type="match status" value="1"/>
</dbReference>
<dbReference type="SUPFAM" id="SSF53335">
    <property type="entry name" value="S-adenosyl-L-methionine-dependent methyltransferases"/>
    <property type="match status" value="1"/>
</dbReference>
<dbReference type="CDD" id="cd02440">
    <property type="entry name" value="AdoMet_MTases"/>
    <property type="match status" value="1"/>
</dbReference>
<name>A0A7M4D669_9BACT</name>
<keyword evidence="4" id="KW-1185">Reference proteome</keyword>
<evidence type="ECO:0000313" key="2">
    <source>
        <dbReference type="EMBL" id="MUP38148.1"/>
    </source>
</evidence>
<dbReference type="GO" id="GO:0030488">
    <property type="term" value="P:tRNA methylation"/>
    <property type="evidence" value="ECO:0007669"/>
    <property type="project" value="TreeGrafter"/>
</dbReference>
<protein>
    <submittedName>
        <fullName evidence="2">Methyltransferase domain-containing protein</fullName>
    </submittedName>
</protein>
<dbReference type="GO" id="GO:0016423">
    <property type="term" value="F:tRNA (guanine) methyltransferase activity"/>
    <property type="evidence" value="ECO:0007669"/>
    <property type="project" value="TreeGrafter"/>
</dbReference>
<dbReference type="InterPro" id="IPR029063">
    <property type="entry name" value="SAM-dependent_MTases_sf"/>
</dbReference>
<dbReference type="EMBL" id="QTZN02000020">
    <property type="protein sequence ID" value="MVB07353.1"/>
    <property type="molecule type" value="Genomic_DNA"/>
</dbReference>
<dbReference type="AlphaFoldDB" id="A0A7M4D669"/>
<gene>
    <name evidence="3" type="ORF">DWB62_010025</name>
    <name evidence="2" type="ORF">GNY23_10025</name>
</gene>
<dbReference type="InterPro" id="IPR000241">
    <property type="entry name" value="RlmKL-like_Mtase"/>
</dbReference>
<evidence type="ECO:0000259" key="1">
    <source>
        <dbReference type="Pfam" id="PF01170"/>
    </source>
</evidence>
<feature type="domain" description="Ribosomal RNA large subunit methyltransferase K/L-like methyltransferase" evidence="1">
    <location>
        <begin position="205"/>
        <end position="295"/>
    </location>
</feature>